<dbReference type="GO" id="GO:0006281">
    <property type="term" value="P:DNA repair"/>
    <property type="evidence" value="ECO:0007669"/>
    <property type="project" value="UniProtKB-ARBA"/>
</dbReference>
<dbReference type="Proteomes" id="UP000014760">
    <property type="component" value="Unassembled WGS sequence"/>
</dbReference>
<reference evidence="4" key="3">
    <citation type="submission" date="2015-06" db="UniProtKB">
        <authorList>
            <consortium name="EnsemblMetazoa"/>
        </authorList>
    </citation>
    <scope>IDENTIFICATION</scope>
</reference>
<dbReference type="EnsemblMetazoa" id="CapteT214458">
    <property type="protein sequence ID" value="CapteP214458"/>
    <property type="gene ID" value="CapteG214458"/>
</dbReference>
<accession>R7UYJ7</accession>
<dbReference type="InterPro" id="IPR051703">
    <property type="entry name" value="NF-kappa-B_Signaling_Reg"/>
</dbReference>
<evidence type="ECO:0000256" key="1">
    <source>
        <dbReference type="SAM" id="MobiDB-lite"/>
    </source>
</evidence>
<dbReference type="PANTHER" id="PTHR46609:SF8">
    <property type="entry name" value="YQAJ VIRAL RECOMBINASE DOMAIN-CONTAINING PROTEIN"/>
    <property type="match status" value="1"/>
</dbReference>
<feature type="region of interest" description="Disordered" evidence="1">
    <location>
        <begin position="1"/>
        <end position="23"/>
    </location>
</feature>
<dbReference type="OMA" id="QMEMAIT"/>
<dbReference type="PANTHER" id="PTHR46609">
    <property type="entry name" value="EXONUCLEASE, PHAGE-TYPE/RECB, C-TERMINAL DOMAIN-CONTAINING PROTEIN"/>
    <property type="match status" value="1"/>
</dbReference>
<dbReference type="HOGENOM" id="CLU_1032756_0_0_1"/>
<reference evidence="3 5" key="2">
    <citation type="journal article" date="2013" name="Nature">
        <title>Insights into bilaterian evolution from three spiralian genomes.</title>
        <authorList>
            <person name="Simakov O."/>
            <person name="Marletaz F."/>
            <person name="Cho S.J."/>
            <person name="Edsinger-Gonzales E."/>
            <person name="Havlak P."/>
            <person name="Hellsten U."/>
            <person name="Kuo D.H."/>
            <person name="Larsson T."/>
            <person name="Lv J."/>
            <person name="Arendt D."/>
            <person name="Savage R."/>
            <person name="Osoegawa K."/>
            <person name="de Jong P."/>
            <person name="Grimwood J."/>
            <person name="Chapman J.A."/>
            <person name="Shapiro H."/>
            <person name="Aerts A."/>
            <person name="Otillar R.P."/>
            <person name="Terry A.Y."/>
            <person name="Boore J.L."/>
            <person name="Grigoriev I.V."/>
            <person name="Lindberg D.R."/>
            <person name="Seaver E.C."/>
            <person name="Weisblat D.A."/>
            <person name="Putnam N.H."/>
            <person name="Rokhsar D.S."/>
        </authorList>
    </citation>
    <scope>NUCLEOTIDE SEQUENCE</scope>
    <source>
        <strain evidence="3 5">I ESC-2004</strain>
    </source>
</reference>
<dbReference type="STRING" id="283909.R7UYJ7"/>
<gene>
    <name evidence="3" type="ORF">CAPTEDRAFT_214458</name>
</gene>
<dbReference type="AlphaFoldDB" id="R7UYJ7"/>
<reference evidence="5" key="1">
    <citation type="submission" date="2012-12" db="EMBL/GenBank/DDBJ databases">
        <authorList>
            <person name="Hellsten U."/>
            <person name="Grimwood J."/>
            <person name="Chapman J.A."/>
            <person name="Shapiro H."/>
            <person name="Aerts A."/>
            <person name="Otillar R.P."/>
            <person name="Terry A.Y."/>
            <person name="Boore J.L."/>
            <person name="Simakov O."/>
            <person name="Marletaz F."/>
            <person name="Cho S.-J."/>
            <person name="Edsinger-Gonzales E."/>
            <person name="Havlak P."/>
            <person name="Kuo D.-H."/>
            <person name="Larsson T."/>
            <person name="Lv J."/>
            <person name="Arendt D."/>
            <person name="Savage R."/>
            <person name="Osoegawa K."/>
            <person name="de Jong P."/>
            <person name="Lindberg D.R."/>
            <person name="Seaver E.C."/>
            <person name="Weisblat D.A."/>
            <person name="Putnam N.H."/>
            <person name="Grigoriev I.V."/>
            <person name="Rokhsar D.S."/>
        </authorList>
    </citation>
    <scope>NUCLEOTIDE SEQUENCE</scope>
    <source>
        <strain evidence="5">I ESC-2004</strain>
    </source>
</reference>
<dbReference type="InterPro" id="IPR011335">
    <property type="entry name" value="Restrct_endonuc-II-like"/>
</dbReference>
<dbReference type="EMBL" id="AMQN01006562">
    <property type="status" value="NOT_ANNOTATED_CDS"/>
    <property type="molecule type" value="Genomic_DNA"/>
</dbReference>
<evidence type="ECO:0000313" key="4">
    <source>
        <dbReference type="EnsemblMetazoa" id="CapteP214458"/>
    </source>
</evidence>
<feature type="domain" description="YqaJ viral recombinase" evidence="2">
    <location>
        <begin position="42"/>
        <end position="175"/>
    </location>
</feature>
<dbReference type="OrthoDB" id="6150304at2759"/>
<sequence>METYKQYLKTGKKPPPPEEYDDLPKDREYIERNTRGQALNHNWFAWRYGRVSGSICADILHTYDLGFQGNAHDARKRLANNILHPRPIHGTALDWGKDKEKVALVDYLDDAEVDPTTMNSECGFCVHKKYDYIGVSPDGVVDGKRLLEIKCPYSKRHVEDFYTSNELKSFYLQRMRGEHAEEGDPDVMVLDRSTPSGRKYYYQIQLSLSVLDLKDSHLYVWTPNGKVLLTISRQHHKLEELMHLQLENFWLDYVFNNINFKKYRRVNGE</sequence>
<evidence type="ECO:0000313" key="5">
    <source>
        <dbReference type="Proteomes" id="UP000014760"/>
    </source>
</evidence>
<organism evidence="3">
    <name type="scientific">Capitella teleta</name>
    <name type="common">Polychaete worm</name>
    <dbReference type="NCBI Taxonomy" id="283909"/>
    <lineage>
        <taxon>Eukaryota</taxon>
        <taxon>Metazoa</taxon>
        <taxon>Spiralia</taxon>
        <taxon>Lophotrochozoa</taxon>
        <taxon>Annelida</taxon>
        <taxon>Polychaeta</taxon>
        <taxon>Sedentaria</taxon>
        <taxon>Scolecida</taxon>
        <taxon>Capitellidae</taxon>
        <taxon>Capitella</taxon>
    </lineage>
</organism>
<dbReference type="InterPro" id="IPR019080">
    <property type="entry name" value="YqaJ_viral_recombinase"/>
</dbReference>
<dbReference type="CDD" id="cd22343">
    <property type="entry name" value="PDDEXK_lambda_exonuclease-like"/>
    <property type="match status" value="1"/>
</dbReference>
<protein>
    <recommendedName>
        <fullName evidence="2">YqaJ viral recombinase domain-containing protein</fullName>
    </recommendedName>
</protein>
<keyword evidence="5" id="KW-1185">Reference proteome</keyword>
<evidence type="ECO:0000313" key="3">
    <source>
        <dbReference type="EMBL" id="ELU09007.1"/>
    </source>
</evidence>
<dbReference type="SUPFAM" id="SSF52980">
    <property type="entry name" value="Restriction endonuclease-like"/>
    <property type="match status" value="1"/>
</dbReference>
<dbReference type="EMBL" id="KB298648">
    <property type="protein sequence ID" value="ELU09007.1"/>
    <property type="molecule type" value="Genomic_DNA"/>
</dbReference>
<name>R7UYJ7_CAPTE</name>
<dbReference type="Pfam" id="PF09588">
    <property type="entry name" value="YqaJ"/>
    <property type="match status" value="1"/>
</dbReference>
<evidence type="ECO:0000259" key="2">
    <source>
        <dbReference type="Pfam" id="PF09588"/>
    </source>
</evidence>
<dbReference type="InterPro" id="IPR011604">
    <property type="entry name" value="PDDEXK-like_dom_sf"/>
</dbReference>
<proteinExistence type="predicted"/>
<dbReference type="Gene3D" id="3.90.320.10">
    <property type="match status" value="1"/>
</dbReference>